<dbReference type="EMBL" id="LIAE01010563">
    <property type="protein sequence ID" value="PAV58702.1"/>
    <property type="molecule type" value="Genomic_DNA"/>
</dbReference>
<feature type="compositionally biased region" description="Basic and acidic residues" evidence="1">
    <location>
        <begin position="1"/>
        <end position="10"/>
    </location>
</feature>
<gene>
    <name evidence="2" type="ORF">WR25_22167</name>
</gene>
<sequence length="96" mass="11136">MAVKGADRAASELQSTKRRSSERMGVDRADTRIYESQPEFFIWRNQKVIRCSDLIDPTILDLDARMADDQIHRCFGQMRLFDFQAPALSQNRLNSQ</sequence>
<organism evidence="2 3">
    <name type="scientific">Diploscapter pachys</name>
    <dbReference type="NCBI Taxonomy" id="2018661"/>
    <lineage>
        <taxon>Eukaryota</taxon>
        <taxon>Metazoa</taxon>
        <taxon>Ecdysozoa</taxon>
        <taxon>Nematoda</taxon>
        <taxon>Chromadorea</taxon>
        <taxon>Rhabditida</taxon>
        <taxon>Rhabditina</taxon>
        <taxon>Rhabditomorpha</taxon>
        <taxon>Rhabditoidea</taxon>
        <taxon>Rhabditidae</taxon>
        <taxon>Diploscapter</taxon>
    </lineage>
</organism>
<accession>A0A2A2JB11</accession>
<evidence type="ECO:0000313" key="2">
    <source>
        <dbReference type="EMBL" id="PAV58702.1"/>
    </source>
</evidence>
<evidence type="ECO:0000256" key="1">
    <source>
        <dbReference type="SAM" id="MobiDB-lite"/>
    </source>
</evidence>
<comment type="caution">
    <text evidence="2">The sequence shown here is derived from an EMBL/GenBank/DDBJ whole genome shotgun (WGS) entry which is preliminary data.</text>
</comment>
<reference evidence="2" key="1">
    <citation type="journal article" date="2017" name="Curr. Biol.">
        <title>Genome architecture and evolution of a unichromosomal asexual nematode.</title>
        <authorList>
            <person name="Fradin H."/>
            <person name="Zegar C."/>
            <person name="Gutwein M."/>
            <person name="Lucas J."/>
            <person name="Kovtun M."/>
            <person name="Corcoran D."/>
            <person name="Baugh L.R."/>
            <person name="Kiontke K."/>
            <person name="Gunsalus K."/>
            <person name="Fitch D.H."/>
            <person name="Piano F."/>
        </authorList>
    </citation>
    <scope>NUCLEOTIDE SEQUENCE [LARGE SCALE GENOMIC DNA]</scope>
    <source>
        <strain evidence="2">PF1309</strain>
    </source>
</reference>
<name>A0A2A2JB11_9BILA</name>
<evidence type="ECO:0000313" key="3">
    <source>
        <dbReference type="Proteomes" id="UP000218231"/>
    </source>
</evidence>
<proteinExistence type="predicted"/>
<feature type="region of interest" description="Disordered" evidence="1">
    <location>
        <begin position="1"/>
        <end position="25"/>
    </location>
</feature>
<dbReference type="AlphaFoldDB" id="A0A2A2JB11"/>
<dbReference type="Proteomes" id="UP000218231">
    <property type="component" value="Unassembled WGS sequence"/>
</dbReference>
<keyword evidence="3" id="KW-1185">Reference proteome</keyword>
<protein>
    <submittedName>
        <fullName evidence="2">Uncharacterized protein</fullName>
    </submittedName>
</protein>